<evidence type="ECO:0000256" key="1">
    <source>
        <dbReference type="SAM" id="SignalP"/>
    </source>
</evidence>
<keyword evidence="1" id="KW-0732">Signal</keyword>
<accession>A0ABT3RHW7</accession>
<sequence>MIRFTFLFMIMFCFSCQAEMQPETIVAEEMAEKHQETEKIEFEKIILTMVCACPGWNTKDVEVYKDGTIYYRLRDYEIVGKNYNGQLDSVAMAQVYALLKSLDFNSLKSGFPEAQGAADHSIYVELPDGKVQMRGNLDNKGALGVHMFLRFLDSYKMVVSDNRSFTTENEVRSSPPVRVSDKFNMQVDTL</sequence>
<keyword evidence="3" id="KW-1185">Reference proteome</keyword>
<evidence type="ECO:0008006" key="4">
    <source>
        <dbReference type="Google" id="ProtNLM"/>
    </source>
</evidence>
<protein>
    <recommendedName>
        <fullName evidence="4">Lipoprotein</fullName>
    </recommendedName>
</protein>
<feature type="signal peptide" evidence="1">
    <location>
        <begin position="1"/>
        <end position="18"/>
    </location>
</feature>
<feature type="chain" id="PRO_5047057304" description="Lipoprotein" evidence="1">
    <location>
        <begin position="19"/>
        <end position="190"/>
    </location>
</feature>
<comment type="caution">
    <text evidence="2">The sequence shown here is derived from an EMBL/GenBank/DDBJ whole genome shotgun (WGS) entry which is preliminary data.</text>
</comment>
<dbReference type="RefSeq" id="WP_266053550.1">
    <property type="nucleotide sequence ID" value="NZ_JAPFQO010000010.1"/>
</dbReference>
<evidence type="ECO:0000313" key="2">
    <source>
        <dbReference type="EMBL" id="MCX2741380.1"/>
    </source>
</evidence>
<dbReference type="EMBL" id="JAPFQO010000010">
    <property type="protein sequence ID" value="MCX2741380.1"/>
    <property type="molecule type" value="Genomic_DNA"/>
</dbReference>
<organism evidence="2 3">
    <name type="scientific">Pontibacter anaerobius</name>
    <dbReference type="NCBI Taxonomy" id="2993940"/>
    <lineage>
        <taxon>Bacteria</taxon>
        <taxon>Pseudomonadati</taxon>
        <taxon>Bacteroidota</taxon>
        <taxon>Cytophagia</taxon>
        <taxon>Cytophagales</taxon>
        <taxon>Hymenobacteraceae</taxon>
        <taxon>Pontibacter</taxon>
    </lineage>
</organism>
<dbReference type="Proteomes" id="UP001207228">
    <property type="component" value="Unassembled WGS sequence"/>
</dbReference>
<gene>
    <name evidence="2" type="ORF">OO017_15575</name>
</gene>
<reference evidence="2 3" key="1">
    <citation type="submission" date="2022-11" db="EMBL/GenBank/DDBJ databases">
        <title>The characterization of three novel Bacteroidetes species and genomic analysis of their roles in tidal elemental geochemical cycles.</title>
        <authorList>
            <person name="Ma K.-J."/>
        </authorList>
    </citation>
    <scope>NUCLEOTIDE SEQUENCE [LARGE SCALE GENOMIC DNA]</scope>
    <source>
        <strain evidence="2 3">M82</strain>
    </source>
</reference>
<evidence type="ECO:0000313" key="3">
    <source>
        <dbReference type="Proteomes" id="UP001207228"/>
    </source>
</evidence>
<name>A0ABT3RHW7_9BACT</name>
<proteinExistence type="predicted"/>